<sequence>MVTNYYICINPKCEMHEIFPVSHHSAIQRKRFFLKIWVKVIQHHFKHHFNYFTIVELMWDDWEVSISRNTVRNICEFFEMAGKQYKDKKVLKEVQSSGRIILSLDGAQSVKNESSLWVFSDHLTGNVLLARNLESAPAFTLCAIFREIEMIYGVPIVAIISDKQKNIVNGVKQFRPDILHAYCPYHFLNHISESIASKDSHLKKTLRKSVRQLSIVNNSKYTDSNELYKLFRPISF</sequence>
<organism evidence="1">
    <name type="scientific">marine sediment metagenome</name>
    <dbReference type="NCBI Taxonomy" id="412755"/>
    <lineage>
        <taxon>unclassified sequences</taxon>
        <taxon>metagenomes</taxon>
        <taxon>ecological metagenomes</taxon>
    </lineage>
</organism>
<name>A0A0F9FUU6_9ZZZZ</name>
<proteinExistence type="predicted"/>
<protein>
    <recommendedName>
        <fullName evidence="2">MULE transposase domain-containing protein</fullName>
    </recommendedName>
</protein>
<gene>
    <name evidence="1" type="ORF">LCGC14_1908630</name>
</gene>
<evidence type="ECO:0008006" key="2">
    <source>
        <dbReference type="Google" id="ProtNLM"/>
    </source>
</evidence>
<reference evidence="1" key="1">
    <citation type="journal article" date="2015" name="Nature">
        <title>Complex archaea that bridge the gap between prokaryotes and eukaryotes.</title>
        <authorList>
            <person name="Spang A."/>
            <person name="Saw J.H."/>
            <person name="Jorgensen S.L."/>
            <person name="Zaremba-Niedzwiedzka K."/>
            <person name="Martijn J."/>
            <person name="Lind A.E."/>
            <person name="van Eijk R."/>
            <person name="Schleper C."/>
            <person name="Guy L."/>
            <person name="Ettema T.J."/>
        </authorList>
    </citation>
    <scope>NUCLEOTIDE SEQUENCE</scope>
</reference>
<comment type="caution">
    <text evidence="1">The sequence shown here is derived from an EMBL/GenBank/DDBJ whole genome shotgun (WGS) entry which is preliminary data.</text>
</comment>
<accession>A0A0F9FUU6</accession>
<dbReference type="EMBL" id="LAZR01020121">
    <property type="protein sequence ID" value="KKL90043.1"/>
    <property type="molecule type" value="Genomic_DNA"/>
</dbReference>
<evidence type="ECO:0000313" key="1">
    <source>
        <dbReference type="EMBL" id="KKL90043.1"/>
    </source>
</evidence>
<dbReference type="InterPro" id="IPR012337">
    <property type="entry name" value="RNaseH-like_sf"/>
</dbReference>
<dbReference type="AlphaFoldDB" id="A0A0F9FUU6"/>
<dbReference type="SUPFAM" id="SSF53098">
    <property type="entry name" value="Ribonuclease H-like"/>
    <property type="match status" value="1"/>
</dbReference>